<dbReference type="EMBL" id="LHXP01000051">
    <property type="protein sequence ID" value="KXA92696.1"/>
    <property type="molecule type" value="Genomic_DNA"/>
</dbReference>
<organism evidence="2 3">
    <name type="scientific">candidate division MSBL1 archaeon SCGC-AAA259E22</name>
    <dbReference type="NCBI Taxonomy" id="1698265"/>
    <lineage>
        <taxon>Archaea</taxon>
        <taxon>Methanobacteriati</taxon>
        <taxon>Methanobacteriota</taxon>
        <taxon>candidate division MSBL1</taxon>
    </lineage>
</organism>
<evidence type="ECO:0000256" key="1">
    <source>
        <dbReference type="SAM" id="Phobius"/>
    </source>
</evidence>
<feature type="transmembrane region" description="Helical" evidence="1">
    <location>
        <begin position="51"/>
        <end position="72"/>
    </location>
</feature>
<dbReference type="AlphaFoldDB" id="A0A133UF23"/>
<keyword evidence="3" id="KW-1185">Reference proteome</keyword>
<evidence type="ECO:0000313" key="2">
    <source>
        <dbReference type="EMBL" id="KXA92696.1"/>
    </source>
</evidence>
<evidence type="ECO:0000313" key="3">
    <source>
        <dbReference type="Proteomes" id="UP000070657"/>
    </source>
</evidence>
<keyword evidence="1" id="KW-0812">Transmembrane</keyword>
<accession>A0A133UF23</accession>
<sequence>MIFLKLVDKIKPWVVFGLVLFLFSFLLMTFLFPESAHLFFRMLTKTWQGRILGILLLAYVAISIGLIFFRYLRK</sequence>
<feature type="transmembrane region" description="Helical" evidence="1">
    <location>
        <begin position="12"/>
        <end position="31"/>
    </location>
</feature>
<gene>
    <name evidence="2" type="ORF">AKJ66_03700</name>
</gene>
<keyword evidence="1" id="KW-1133">Transmembrane helix</keyword>
<keyword evidence="1" id="KW-0472">Membrane</keyword>
<proteinExistence type="predicted"/>
<name>A0A133UF23_9EURY</name>
<comment type="caution">
    <text evidence="2">The sequence shown here is derived from an EMBL/GenBank/DDBJ whole genome shotgun (WGS) entry which is preliminary data.</text>
</comment>
<protein>
    <submittedName>
        <fullName evidence="2">Uncharacterized protein</fullName>
    </submittedName>
</protein>
<dbReference type="Proteomes" id="UP000070657">
    <property type="component" value="Unassembled WGS sequence"/>
</dbReference>
<reference evidence="2 3" key="1">
    <citation type="journal article" date="2016" name="Sci. Rep.">
        <title>Metabolic traits of an uncultured archaeal lineage -MSBL1- from brine pools of the Red Sea.</title>
        <authorList>
            <person name="Mwirichia R."/>
            <person name="Alam I."/>
            <person name="Rashid M."/>
            <person name="Vinu M."/>
            <person name="Ba-Alawi W."/>
            <person name="Anthony Kamau A."/>
            <person name="Kamanda Ngugi D."/>
            <person name="Goker M."/>
            <person name="Klenk H.P."/>
            <person name="Bajic V."/>
            <person name="Stingl U."/>
        </authorList>
    </citation>
    <scope>NUCLEOTIDE SEQUENCE [LARGE SCALE GENOMIC DNA]</scope>
    <source>
        <strain evidence="2">SCGC-AAA259E22</strain>
    </source>
</reference>